<name>A0A5N0TGY5_9GAMM</name>
<organism evidence="1 2">
    <name type="scientific">Marinihelvus fidelis</name>
    <dbReference type="NCBI Taxonomy" id="2613842"/>
    <lineage>
        <taxon>Bacteria</taxon>
        <taxon>Pseudomonadati</taxon>
        <taxon>Pseudomonadota</taxon>
        <taxon>Gammaproteobacteria</taxon>
        <taxon>Chromatiales</taxon>
        <taxon>Wenzhouxiangellaceae</taxon>
        <taxon>Marinihelvus</taxon>
    </lineage>
</organism>
<protein>
    <recommendedName>
        <fullName evidence="3">Methyltransferase domain-containing protein</fullName>
    </recommendedName>
</protein>
<gene>
    <name evidence="1" type="ORF">F3N42_03295</name>
</gene>
<dbReference type="AlphaFoldDB" id="A0A5N0TGY5"/>
<accession>A0A5N0TGY5</accession>
<evidence type="ECO:0000313" key="1">
    <source>
        <dbReference type="EMBL" id="KAA9133387.1"/>
    </source>
</evidence>
<dbReference type="Gene3D" id="3.40.50.150">
    <property type="entry name" value="Vaccinia Virus protein VP39"/>
    <property type="match status" value="1"/>
</dbReference>
<proteinExistence type="predicted"/>
<dbReference type="RefSeq" id="WP_150862946.1">
    <property type="nucleotide sequence ID" value="NZ_VYXP01000002.1"/>
</dbReference>
<reference evidence="1 2" key="1">
    <citation type="submission" date="2019-09" db="EMBL/GenBank/DDBJ databases">
        <title>Wenzhouxiangella sp. Genome sequencing and assembly.</title>
        <authorList>
            <person name="Zhang R."/>
        </authorList>
    </citation>
    <scope>NUCLEOTIDE SEQUENCE [LARGE SCALE GENOMIC DNA]</scope>
    <source>
        <strain evidence="1 2">W260</strain>
    </source>
</reference>
<keyword evidence="2" id="KW-1185">Reference proteome</keyword>
<dbReference type="SUPFAM" id="SSF53335">
    <property type="entry name" value="S-adenosyl-L-methionine-dependent methyltransferases"/>
    <property type="match status" value="1"/>
</dbReference>
<dbReference type="Proteomes" id="UP000325372">
    <property type="component" value="Unassembled WGS sequence"/>
</dbReference>
<dbReference type="EMBL" id="VYXP01000002">
    <property type="protein sequence ID" value="KAA9133387.1"/>
    <property type="molecule type" value="Genomic_DNA"/>
</dbReference>
<evidence type="ECO:0000313" key="2">
    <source>
        <dbReference type="Proteomes" id="UP000325372"/>
    </source>
</evidence>
<sequence length="204" mass="23614">MKKIHVGCGPHNLLEGWTNVDIRSFKGVDQVLDVTKEWPFEDVDFVYGEHFIEHLALEDAIAFLRNAGHSLRDGGTIRLTTPNLEWVMLSHYPLAREFASDERVMHVLRTNRAFHGWGHQFLYDHDFLEYLFDQLGYTDIRFEDYGCSRHAELCDIERHGKYSKGSGVPNLLIIEATRSRDIEINPAAMELFQTEFLRHVASGH</sequence>
<comment type="caution">
    <text evidence="1">The sequence shown here is derived from an EMBL/GenBank/DDBJ whole genome shotgun (WGS) entry which is preliminary data.</text>
</comment>
<dbReference type="InterPro" id="IPR029063">
    <property type="entry name" value="SAM-dependent_MTases_sf"/>
</dbReference>
<evidence type="ECO:0008006" key="3">
    <source>
        <dbReference type="Google" id="ProtNLM"/>
    </source>
</evidence>